<sequence length="108" mass="12006">MIYSSLVPVNRKIVALSKLALPLTLHYTTELLQALALAATVQFNGSNSIHVLEITDIKIKRRTSFHLKKYGELRTFCKSKSPLFGSGGKSNPGYEVWKPSSNCKQIIV</sequence>
<keyword evidence="2" id="KW-1185">Reference proteome</keyword>
<comment type="caution">
    <text evidence="1">The sequence shown here is derived from an EMBL/GenBank/DDBJ whole genome shotgun (WGS) entry which is preliminary data.</text>
</comment>
<accession>A0AAN9IIF8</accession>
<reference evidence="1 2" key="1">
    <citation type="submission" date="2024-01" db="EMBL/GenBank/DDBJ databases">
        <title>The genomes of 5 underutilized Papilionoideae crops provide insights into root nodulation and disease resistanc.</title>
        <authorList>
            <person name="Yuan L."/>
        </authorList>
    </citation>
    <scope>NUCLEOTIDE SEQUENCE [LARGE SCALE GENOMIC DNA]</scope>
    <source>
        <strain evidence="1">ZHUSHIDOU_FW_LH</strain>
        <tissue evidence="1">Leaf</tissue>
    </source>
</reference>
<name>A0AAN9IIF8_CROPI</name>
<dbReference type="Proteomes" id="UP001372338">
    <property type="component" value="Unassembled WGS sequence"/>
</dbReference>
<evidence type="ECO:0000313" key="2">
    <source>
        <dbReference type="Proteomes" id="UP001372338"/>
    </source>
</evidence>
<evidence type="ECO:0000313" key="1">
    <source>
        <dbReference type="EMBL" id="KAK7282068.1"/>
    </source>
</evidence>
<gene>
    <name evidence="1" type="ORF">RIF29_10586</name>
</gene>
<dbReference type="AlphaFoldDB" id="A0AAN9IIF8"/>
<proteinExistence type="predicted"/>
<dbReference type="EMBL" id="JAYWIO010000002">
    <property type="protein sequence ID" value="KAK7282068.1"/>
    <property type="molecule type" value="Genomic_DNA"/>
</dbReference>
<protein>
    <submittedName>
        <fullName evidence="1">Uncharacterized protein</fullName>
    </submittedName>
</protein>
<organism evidence="1 2">
    <name type="scientific">Crotalaria pallida</name>
    <name type="common">Smooth rattlebox</name>
    <name type="synonym">Crotalaria striata</name>
    <dbReference type="NCBI Taxonomy" id="3830"/>
    <lineage>
        <taxon>Eukaryota</taxon>
        <taxon>Viridiplantae</taxon>
        <taxon>Streptophyta</taxon>
        <taxon>Embryophyta</taxon>
        <taxon>Tracheophyta</taxon>
        <taxon>Spermatophyta</taxon>
        <taxon>Magnoliopsida</taxon>
        <taxon>eudicotyledons</taxon>
        <taxon>Gunneridae</taxon>
        <taxon>Pentapetalae</taxon>
        <taxon>rosids</taxon>
        <taxon>fabids</taxon>
        <taxon>Fabales</taxon>
        <taxon>Fabaceae</taxon>
        <taxon>Papilionoideae</taxon>
        <taxon>50 kb inversion clade</taxon>
        <taxon>genistoids sensu lato</taxon>
        <taxon>core genistoids</taxon>
        <taxon>Crotalarieae</taxon>
        <taxon>Crotalaria</taxon>
    </lineage>
</organism>